<feature type="region of interest" description="Disordered" evidence="1">
    <location>
        <begin position="328"/>
        <end position="447"/>
    </location>
</feature>
<organism evidence="2 3">
    <name type="scientific">Chloropicon roscoffensis</name>
    <dbReference type="NCBI Taxonomy" id="1461544"/>
    <lineage>
        <taxon>Eukaryota</taxon>
        <taxon>Viridiplantae</taxon>
        <taxon>Chlorophyta</taxon>
        <taxon>Chloropicophyceae</taxon>
        <taxon>Chloropicales</taxon>
        <taxon>Chloropicaceae</taxon>
        <taxon>Chloropicon</taxon>
    </lineage>
</organism>
<dbReference type="Proteomes" id="UP001472866">
    <property type="component" value="Chromosome 01"/>
</dbReference>
<proteinExistence type="predicted"/>
<evidence type="ECO:0000313" key="3">
    <source>
        <dbReference type="Proteomes" id="UP001472866"/>
    </source>
</evidence>
<keyword evidence="2" id="KW-0378">Hydrolase</keyword>
<accession>A0AAX4NY66</accession>
<dbReference type="GO" id="GO:0016787">
    <property type="term" value="F:hydrolase activity"/>
    <property type="evidence" value="ECO:0007669"/>
    <property type="project" value="UniProtKB-KW"/>
</dbReference>
<evidence type="ECO:0000256" key="1">
    <source>
        <dbReference type="SAM" id="MobiDB-lite"/>
    </source>
</evidence>
<sequence>MGSTALRHTEAGQGKDGAAPLDLDRLADLLSEQIAQAQAPSLFSPRDGRGGIKPPDQRHRLSAAELRGRAREALLGREQEFRDYVARATDLGRRSVGRCALLGLRAYCYLSKAKDKDDDGEGGNEGAAEQALRDGRAAVAFAPQVKSGKAHPLAAALRARALAAHGSALEHLGDYPAAAVDLLDASSLLPDHAEHTDARDRIASKLSPAQRAAVEKGGSRGLREWIAEQKELALPEHQRRRPKYYYYYEWMRSRIAERFPDLPPAVTDKLLTTDADELDLLLQYPEAIEGQVREYLQVLAEKGAEYLETYETPRLSWDEVRALGLEQAAGGEGGENTRRALVGGGGGGGLTAGERAGNPAQAELRVDPDAERDEAEAAGARELLRQSLGPGGAGNKLLRGGGEATGGGGEGEGARRSGRQRAILGGGGVVGVVGDDEEEEEDLDGVD</sequence>
<dbReference type="AlphaFoldDB" id="A0AAX4NY66"/>
<name>A0AAX4NY66_9CHLO</name>
<feature type="compositionally biased region" description="Basic and acidic residues" evidence="1">
    <location>
        <begin position="46"/>
        <end position="59"/>
    </location>
</feature>
<feature type="region of interest" description="Disordered" evidence="1">
    <location>
        <begin position="37"/>
        <end position="59"/>
    </location>
</feature>
<gene>
    <name evidence="2" type="ORF">HKI87_01g03830</name>
</gene>
<feature type="compositionally biased region" description="Gly residues" evidence="1">
    <location>
        <begin position="342"/>
        <end position="351"/>
    </location>
</feature>
<dbReference type="EMBL" id="CP151501">
    <property type="protein sequence ID" value="WZN58859.1"/>
    <property type="molecule type" value="Genomic_DNA"/>
</dbReference>
<feature type="compositionally biased region" description="Acidic residues" evidence="1">
    <location>
        <begin position="434"/>
        <end position="447"/>
    </location>
</feature>
<evidence type="ECO:0000313" key="2">
    <source>
        <dbReference type="EMBL" id="WZN58859.1"/>
    </source>
</evidence>
<feature type="compositionally biased region" description="Gly residues" evidence="1">
    <location>
        <begin position="389"/>
        <end position="411"/>
    </location>
</feature>
<reference evidence="2 3" key="1">
    <citation type="submission" date="2024-03" db="EMBL/GenBank/DDBJ databases">
        <title>Complete genome sequence of the green alga Chloropicon roscoffensis RCC1871.</title>
        <authorList>
            <person name="Lemieux C."/>
            <person name="Pombert J.-F."/>
            <person name="Otis C."/>
            <person name="Turmel M."/>
        </authorList>
    </citation>
    <scope>NUCLEOTIDE SEQUENCE [LARGE SCALE GENOMIC DNA]</scope>
    <source>
        <strain evidence="2 3">RCC1871</strain>
    </source>
</reference>
<keyword evidence="3" id="KW-1185">Reference proteome</keyword>
<protein>
    <submittedName>
        <fullName evidence="2">P-loop-containing nucleoside triphosphate hydrolase</fullName>
    </submittedName>
</protein>